<comment type="caution">
    <text evidence="1">The sequence shown here is derived from an EMBL/GenBank/DDBJ whole genome shotgun (WGS) entry which is preliminary data.</text>
</comment>
<protein>
    <submittedName>
        <fullName evidence="1">Uncharacterized protein</fullName>
    </submittedName>
</protein>
<reference evidence="1" key="2">
    <citation type="submission" date="2013-09" db="EMBL/GenBank/DDBJ databases">
        <title>Draft genome sequence of Anaerotruncus colihominis(DSM 17241).</title>
        <authorList>
            <person name="Sudarsanam P."/>
            <person name="Ley R."/>
            <person name="Guruge J."/>
            <person name="Turnbaugh P.J."/>
            <person name="Mahowald M."/>
            <person name="Liep D."/>
            <person name="Gordon J."/>
        </authorList>
    </citation>
    <scope>NUCLEOTIDE SEQUENCE</scope>
    <source>
        <strain evidence="1">DSM 17241</strain>
    </source>
</reference>
<organism evidence="1 2">
    <name type="scientific">Anaerotruncus colihominis DSM 17241</name>
    <dbReference type="NCBI Taxonomy" id="445972"/>
    <lineage>
        <taxon>Bacteria</taxon>
        <taxon>Bacillati</taxon>
        <taxon>Bacillota</taxon>
        <taxon>Clostridia</taxon>
        <taxon>Eubacteriales</taxon>
        <taxon>Oscillospiraceae</taxon>
        <taxon>Anaerotruncus</taxon>
    </lineage>
</organism>
<keyword evidence="2" id="KW-1185">Reference proteome</keyword>
<dbReference type="Proteomes" id="UP000003803">
    <property type="component" value="Unassembled WGS sequence"/>
</dbReference>
<name>B0PGA2_9FIRM</name>
<evidence type="ECO:0000313" key="1">
    <source>
        <dbReference type="EMBL" id="EDS09689.1"/>
    </source>
</evidence>
<dbReference type="EMBL" id="ABGD02000027">
    <property type="protein sequence ID" value="EDS09689.1"/>
    <property type="molecule type" value="Genomic_DNA"/>
</dbReference>
<reference evidence="1" key="1">
    <citation type="submission" date="2007-11" db="EMBL/GenBank/DDBJ databases">
        <authorList>
            <person name="Fulton L."/>
            <person name="Clifton S."/>
            <person name="Fulton B."/>
            <person name="Xu J."/>
            <person name="Minx P."/>
            <person name="Pepin K.H."/>
            <person name="Johnson M."/>
            <person name="Thiruvilangam P."/>
            <person name="Bhonagiri V."/>
            <person name="Nash W.E."/>
            <person name="Mardis E.R."/>
            <person name="Wilson R.K."/>
        </authorList>
    </citation>
    <scope>NUCLEOTIDE SEQUENCE [LARGE SCALE GENOMIC DNA]</scope>
    <source>
        <strain evidence="1">DSM 17241</strain>
    </source>
</reference>
<evidence type="ECO:0000313" key="2">
    <source>
        <dbReference type="Proteomes" id="UP000003803"/>
    </source>
</evidence>
<dbReference type="HOGENOM" id="CLU_2713512_0_0_9"/>
<dbReference type="AlphaFoldDB" id="B0PGA2"/>
<accession>B0PGA2</accession>
<gene>
    <name evidence="1" type="ORF">ANACOL_03833</name>
</gene>
<sequence length="72" mass="8438">MKDKITAVRLFYHIAHKNARTKQQNANRFTHVEQGLKKKGFAYLLVCKALLLTPAIFRKIIQGRTDLEQQER</sequence>
<proteinExistence type="predicted"/>